<dbReference type="EMBL" id="CP108482">
    <property type="protein sequence ID" value="WUS54508.1"/>
    <property type="molecule type" value="Genomic_DNA"/>
</dbReference>
<name>A0ABZ1W111_9ACTN</name>
<keyword evidence="2" id="KW-1185">Reference proteome</keyword>
<evidence type="ECO:0000313" key="1">
    <source>
        <dbReference type="EMBL" id="WUS54508.1"/>
    </source>
</evidence>
<sequence length="83" mass="8609">MTPEVTPGERSAGAFAHPALFHRGRTEYAAAVGGFVRTAGPGWPAAGGRGLWMIHQLCDLVGTRATGAGLTPRLNVRMSPGIP</sequence>
<proteinExistence type="predicted"/>
<dbReference type="RefSeq" id="WP_329500949.1">
    <property type="nucleotide sequence ID" value="NZ_CP108460.1"/>
</dbReference>
<reference evidence="1 2" key="1">
    <citation type="submission" date="2022-10" db="EMBL/GenBank/DDBJ databases">
        <title>The complete genomes of actinobacterial strains from the NBC collection.</title>
        <authorList>
            <person name="Joergensen T.S."/>
            <person name="Alvarez Arevalo M."/>
            <person name="Sterndorff E.B."/>
            <person name="Faurdal D."/>
            <person name="Vuksanovic O."/>
            <person name="Mourched A.-S."/>
            <person name="Charusanti P."/>
            <person name="Shaw S."/>
            <person name="Blin K."/>
            <person name="Weber T."/>
        </authorList>
    </citation>
    <scope>NUCLEOTIDE SEQUENCE [LARGE SCALE GENOMIC DNA]</scope>
    <source>
        <strain evidence="1 2">NBC_01247</strain>
    </source>
</reference>
<organism evidence="1 2">
    <name type="scientific">Kitasatospora herbaricolor</name>
    <dbReference type="NCBI Taxonomy" id="68217"/>
    <lineage>
        <taxon>Bacteria</taxon>
        <taxon>Bacillati</taxon>
        <taxon>Actinomycetota</taxon>
        <taxon>Actinomycetes</taxon>
        <taxon>Kitasatosporales</taxon>
        <taxon>Streptomycetaceae</taxon>
        <taxon>Kitasatospora</taxon>
    </lineage>
</organism>
<dbReference type="Proteomes" id="UP001432014">
    <property type="component" value="Chromosome"/>
</dbReference>
<evidence type="ECO:0000313" key="2">
    <source>
        <dbReference type="Proteomes" id="UP001432014"/>
    </source>
</evidence>
<gene>
    <name evidence="1" type="ORF">OG469_02705</name>
</gene>
<protein>
    <submittedName>
        <fullName evidence="1">Uncharacterized protein</fullName>
    </submittedName>
</protein>
<accession>A0ABZ1W111</accession>